<dbReference type="NCBIfam" id="TIGR01727">
    <property type="entry name" value="oligo_HPY"/>
    <property type="match status" value="1"/>
</dbReference>
<protein>
    <submittedName>
        <fullName evidence="10">ABC transporter ATP-binding protein</fullName>
    </submittedName>
</protein>
<dbReference type="InterPro" id="IPR017871">
    <property type="entry name" value="ABC_transporter-like_CS"/>
</dbReference>
<organism evidence="10 11">
    <name type="scientific">Muricaecibacterium torontonense</name>
    <dbReference type="NCBI Taxonomy" id="3032871"/>
    <lineage>
        <taxon>Bacteria</taxon>
        <taxon>Bacillati</taxon>
        <taxon>Actinomycetota</taxon>
        <taxon>Coriobacteriia</taxon>
        <taxon>Coriobacteriales</taxon>
        <taxon>Atopobiaceae</taxon>
        <taxon>Muricaecibacterium</taxon>
    </lineage>
</organism>
<evidence type="ECO:0000256" key="4">
    <source>
        <dbReference type="ARBA" id="ARBA00022475"/>
    </source>
</evidence>
<dbReference type="InterPro" id="IPR050388">
    <property type="entry name" value="ABC_Ni/Peptide_Import"/>
</dbReference>
<comment type="similarity">
    <text evidence="2">Belongs to the ABC transporter superfamily.</text>
</comment>
<dbReference type="SUPFAM" id="SSF52540">
    <property type="entry name" value="P-loop containing nucleoside triphosphate hydrolases"/>
    <property type="match status" value="1"/>
</dbReference>
<name>A0A4S2F2N1_9ACTN</name>
<keyword evidence="3" id="KW-0813">Transport</keyword>
<dbReference type="AlphaFoldDB" id="A0A4S2F2N1"/>
<dbReference type="InterPro" id="IPR027417">
    <property type="entry name" value="P-loop_NTPase"/>
</dbReference>
<dbReference type="GO" id="GO:0016887">
    <property type="term" value="F:ATP hydrolysis activity"/>
    <property type="evidence" value="ECO:0007669"/>
    <property type="project" value="InterPro"/>
</dbReference>
<dbReference type="PANTHER" id="PTHR43297:SF2">
    <property type="entry name" value="DIPEPTIDE TRANSPORT ATP-BINDING PROTEIN DPPD"/>
    <property type="match status" value="1"/>
</dbReference>
<dbReference type="InterPro" id="IPR013563">
    <property type="entry name" value="Oligopep_ABC_C"/>
</dbReference>
<evidence type="ECO:0000256" key="6">
    <source>
        <dbReference type="ARBA" id="ARBA00022840"/>
    </source>
</evidence>
<dbReference type="PROSITE" id="PS00211">
    <property type="entry name" value="ABC_TRANSPORTER_1"/>
    <property type="match status" value="1"/>
</dbReference>
<sequence length="386" mass="42452">MAKRDAKQEQDLKNQPIPEGSHLLEVDNLKMYFHTQDGVVKAVDGVTYTLDRGETLGVVGESGSGKSVTAMTIMGLIDMPPGRIEGGDVRYRGKSLLEMTEQQMQSVRGNDIAMIFQDPMTSLNPVYTIGRQLGEGLRIHRGYSKEQALKRATELLAMVGIPNAEQRVKDYPHQFSGGMRQRAMIAMALACDPDILIADEPTTALDVTIQAQIIELMQKMQKENGNAIVMITHDLGVVADIADKIMVMYAGRPVEFGTADEIFYSPIHPYTWGLMRSIPEQVTDEKKPLTPIKGNPPSLVNVPKGCSFSPRCPYATELCHTQEPPLYTMPSGHYARCHYCSDPEFVKKNAPVTSRTAVDVADGEPYRADKNAASAPAQFPHLGSEA</sequence>
<keyword evidence="11" id="KW-1185">Reference proteome</keyword>
<comment type="subcellular location">
    <subcellularLocation>
        <location evidence="1">Cell membrane</location>
        <topology evidence="1">Peripheral membrane protein</topology>
    </subcellularLocation>
</comment>
<evidence type="ECO:0000256" key="2">
    <source>
        <dbReference type="ARBA" id="ARBA00005417"/>
    </source>
</evidence>
<dbReference type="Gene3D" id="3.40.50.300">
    <property type="entry name" value="P-loop containing nucleotide triphosphate hydrolases"/>
    <property type="match status" value="1"/>
</dbReference>
<evidence type="ECO:0000256" key="1">
    <source>
        <dbReference type="ARBA" id="ARBA00004202"/>
    </source>
</evidence>
<evidence type="ECO:0000259" key="9">
    <source>
        <dbReference type="PROSITE" id="PS50893"/>
    </source>
</evidence>
<dbReference type="Proteomes" id="UP000310263">
    <property type="component" value="Unassembled WGS sequence"/>
</dbReference>
<dbReference type="InterPro" id="IPR003439">
    <property type="entry name" value="ABC_transporter-like_ATP-bd"/>
</dbReference>
<dbReference type="OrthoDB" id="3171550at2"/>
<dbReference type="RefSeq" id="WP_136012925.1">
    <property type="nucleotide sequence ID" value="NZ_SRYE01000004.1"/>
</dbReference>
<feature type="region of interest" description="Disordered" evidence="8">
    <location>
        <begin position="364"/>
        <end position="386"/>
    </location>
</feature>
<keyword evidence="7" id="KW-0472">Membrane</keyword>
<evidence type="ECO:0000256" key="8">
    <source>
        <dbReference type="SAM" id="MobiDB-lite"/>
    </source>
</evidence>
<reference evidence="10 11" key="1">
    <citation type="submission" date="2019-04" db="EMBL/GenBank/DDBJ databases">
        <title>Microbes associate with the intestines of laboratory mice.</title>
        <authorList>
            <person name="Navarre W."/>
            <person name="Wong E."/>
            <person name="Huang K."/>
            <person name="Tropini C."/>
            <person name="Ng K."/>
            <person name="Yu B."/>
        </authorList>
    </citation>
    <scope>NUCLEOTIDE SEQUENCE [LARGE SCALE GENOMIC DNA]</scope>
    <source>
        <strain evidence="10 11">NM07_P-09</strain>
    </source>
</reference>
<dbReference type="GO" id="GO:0015833">
    <property type="term" value="P:peptide transport"/>
    <property type="evidence" value="ECO:0007669"/>
    <property type="project" value="InterPro"/>
</dbReference>
<evidence type="ECO:0000313" key="11">
    <source>
        <dbReference type="Proteomes" id="UP000310263"/>
    </source>
</evidence>
<dbReference type="EMBL" id="SRYE01000004">
    <property type="protein sequence ID" value="TGY61793.1"/>
    <property type="molecule type" value="Genomic_DNA"/>
</dbReference>
<dbReference type="CDD" id="cd03257">
    <property type="entry name" value="ABC_NikE_OppD_transporters"/>
    <property type="match status" value="1"/>
</dbReference>
<evidence type="ECO:0000256" key="5">
    <source>
        <dbReference type="ARBA" id="ARBA00022741"/>
    </source>
</evidence>
<feature type="domain" description="ABC transporter" evidence="9">
    <location>
        <begin position="24"/>
        <end position="275"/>
    </location>
</feature>
<proteinExistence type="inferred from homology"/>
<dbReference type="Pfam" id="PF00005">
    <property type="entry name" value="ABC_tran"/>
    <property type="match status" value="1"/>
</dbReference>
<keyword evidence="4" id="KW-1003">Cell membrane</keyword>
<dbReference type="PANTHER" id="PTHR43297">
    <property type="entry name" value="OLIGOPEPTIDE TRANSPORT ATP-BINDING PROTEIN APPD"/>
    <property type="match status" value="1"/>
</dbReference>
<dbReference type="InterPro" id="IPR003593">
    <property type="entry name" value="AAA+_ATPase"/>
</dbReference>
<dbReference type="Pfam" id="PF08352">
    <property type="entry name" value="oligo_HPY"/>
    <property type="match status" value="1"/>
</dbReference>
<comment type="caution">
    <text evidence="10">The sequence shown here is derived from an EMBL/GenBank/DDBJ whole genome shotgun (WGS) entry which is preliminary data.</text>
</comment>
<dbReference type="GO" id="GO:0005524">
    <property type="term" value="F:ATP binding"/>
    <property type="evidence" value="ECO:0007669"/>
    <property type="project" value="UniProtKB-KW"/>
</dbReference>
<gene>
    <name evidence="10" type="ORF">E5334_07265</name>
</gene>
<dbReference type="GO" id="GO:0005886">
    <property type="term" value="C:plasma membrane"/>
    <property type="evidence" value="ECO:0007669"/>
    <property type="project" value="UniProtKB-SubCell"/>
</dbReference>
<evidence type="ECO:0000313" key="10">
    <source>
        <dbReference type="EMBL" id="TGY61793.1"/>
    </source>
</evidence>
<dbReference type="FunFam" id="3.40.50.300:FF:000016">
    <property type="entry name" value="Oligopeptide ABC transporter ATP-binding component"/>
    <property type="match status" value="1"/>
</dbReference>
<accession>A0A4S2F2N1</accession>
<evidence type="ECO:0000256" key="7">
    <source>
        <dbReference type="ARBA" id="ARBA00023136"/>
    </source>
</evidence>
<dbReference type="SMART" id="SM00382">
    <property type="entry name" value="AAA"/>
    <property type="match status" value="1"/>
</dbReference>
<dbReference type="PROSITE" id="PS50893">
    <property type="entry name" value="ABC_TRANSPORTER_2"/>
    <property type="match status" value="1"/>
</dbReference>
<evidence type="ECO:0000256" key="3">
    <source>
        <dbReference type="ARBA" id="ARBA00022448"/>
    </source>
</evidence>
<keyword evidence="5" id="KW-0547">Nucleotide-binding</keyword>
<keyword evidence="6 10" id="KW-0067">ATP-binding</keyword>